<dbReference type="GO" id="GO:0004820">
    <property type="term" value="F:glycine-tRNA ligase activity"/>
    <property type="evidence" value="ECO:0007669"/>
    <property type="project" value="UniProtKB-EC"/>
</dbReference>
<proteinExistence type="predicted"/>
<feature type="compositionally biased region" description="Basic and acidic residues" evidence="1">
    <location>
        <begin position="195"/>
        <end position="231"/>
    </location>
</feature>
<feature type="compositionally biased region" description="Basic and acidic residues" evidence="1">
    <location>
        <begin position="348"/>
        <end position="360"/>
    </location>
</feature>
<evidence type="ECO:0000256" key="1">
    <source>
        <dbReference type="SAM" id="MobiDB-lite"/>
    </source>
</evidence>
<feature type="compositionally biased region" description="Low complexity" evidence="1">
    <location>
        <begin position="336"/>
        <end position="347"/>
    </location>
</feature>
<dbReference type="EC" id="6.1.1.14" evidence="2"/>
<feature type="non-terminal residue" evidence="2">
    <location>
        <position position="491"/>
    </location>
</feature>
<feature type="region of interest" description="Disordered" evidence="1">
    <location>
        <begin position="305"/>
        <end position="491"/>
    </location>
</feature>
<keyword evidence="2" id="KW-0030">Aminoacyl-tRNA synthetase</keyword>
<protein>
    <submittedName>
        <fullName evidence="2">Glycyl-tRNA synthetase</fullName>
        <ecNumber evidence="2">6.1.1.14</ecNumber>
    </submittedName>
</protein>
<organism evidence="2">
    <name type="scientific">uncultured Thermomicrobiales bacterium</name>
    <dbReference type="NCBI Taxonomy" id="1645740"/>
    <lineage>
        <taxon>Bacteria</taxon>
        <taxon>Pseudomonadati</taxon>
        <taxon>Thermomicrobiota</taxon>
        <taxon>Thermomicrobia</taxon>
        <taxon>Thermomicrobiales</taxon>
        <taxon>environmental samples</taxon>
    </lineage>
</organism>
<feature type="compositionally biased region" description="Low complexity" evidence="1">
    <location>
        <begin position="393"/>
        <end position="408"/>
    </location>
</feature>
<accession>A0A6J4ULY7</accession>
<feature type="compositionally biased region" description="Basic residues" evidence="1">
    <location>
        <begin position="104"/>
        <end position="117"/>
    </location>
</feature>
<keyword evidence="2" id="KW-0436">Ligase</keyword>
<sequence length="491" mass="52804">ARDRDQDRDRPVSRRPADRPAERRADPRGEHGEGRRPLQAARLRLSRLRHLRGPGQHLGLRAARGRAQEQRQAALVADVRPAPAGHGRPRRRNPDASPGLGGLRARRQLQRPARRLPHLQEPIPGRPPDRGEARPARRRQVAGGADGDPGRGEPALPELRQPDADGRPAVQHDVPDDPRAGRGDRHGDLPAAGDRAGDLRPVQEHHGDLAPEAAVRRRPDRQGVPQRDHAGQLHLPPPRVRADGDRVLRAPGGGRRGVRRLARVDAGVAGADRAAGRALPGAGARPGGALPLLLADRRHRVPLPRADGLEGALRAREPHRLRPGPAPGVQRRGPDLLRPADGPALPAARDRADLRRRPDCAHLAARRLRRGADGRRQRQGGHPGSPSPPSPGRPLQGGRAAPDAQAGADRGGAGPLRAARGRDRRPRRLRRDGQHRQAIPPPGRSRHPVLLHGRLRDPRGPGGDGPRPGHHGAASAGPRRGPGVPARQARL</sequence>
<name>A0A6J4ULY7_9BACT</name>
<feature type="compositionally biased region" description="Basic and acidic residues" evidence="1">
    <location>
        <begin position="1"/>
        <end position="36"/>
    </location>
</feature>
<feature type="compositionally biased region" description="Basic and acidic residues" evidence="1">
    <location>
        <begin position="173"/>
        <end position="188"/>
    </location>
</feature>
<feature type="non-terminal residue" evidence="2">
    <location>
        <position position="1"/>
    </location>
</feature>
<feature type="region of interest" description="Disordered" evidence="1">
    <location>
        <begin position="1"/>
        <end position="253"/>
    </location>
</feature>
<dbReference type="AlphaFoldDB" id="A0A6J4ULY7"/>
<dbReference type="EMBL" id="CADCWG010000131">
    <property type="protein sequence ID" value="CAA9553054.1"/>
    <property type="molecule type" value="Genomic_DNA"/>
</dbReference>
<evidence type="ECO:0000313" key="2">
    <source>
        <dbReference type="EMBL" id="CAA9553054.1"/>
    </source>
</evidence>
<gene>
    <name evidence="2" type="ORF">AVDCRST_MAG49-2002</name>
</gene>
<feature type="compositionally biased region" description="Low complexity" evidence="1">
    <location>
        <begin position="471"/>
        <end position="491"/>
    </location>
</feature>
<reference evidence="2" key="1">
    <citation type="submission" date="2020-02" db="EMBL/GenBank/DDBJ databases">
        <authorList>
            <person name="Meier V. D."/>
        </authorList>
    </citation>
    <scope>NUCLEOTIDE SEQUENCE</scope>
    <source>
        <strain evidence="2">AVDCRST_MAG49</strain>
    </source>
</reference>
<feature type="compositionally biased region" description="Low complexity" evidence="1">
    <location>
        <begin position="70"/>
        <end position="86"/>
    </location>
</feature>